<dbReference type="AlphaFoldDB" id="A0A3B1DQ59"/>
<organism evidence="5">
    <name type="scientific">hydrothermal vent metagenome</name>
    <dbReference type="NCBI Taxonomy" id="652676"/>
    <lineage>
        <taxon>unclassified sequences</taxon>
        <taxon>metagenomes</taxon>
        <taxon>ecological metagenomes</taxon>
    </lineage>
</organism>
<dbReference type="GO" id="GO:0006565">
    <property type="term" value="P:L-serine catabolic process"/>
    <property type="evidence" value="ECO:0007669"/>
    <property type="project" value="TreeGrafter"/>
</dbReference>
<keyword evidence="2" id="KW-0663">Pyridoxal phosphate</keyword>
<feature type="domain" description="Tryptophan synthase beta chain-like PALP" evidence="4">
    <location>
        <begin position="2"/>
        <end position="152"/>
    </location>
</feature>
<proteinExistence type="predicted"/>
<comment type="cofactor">
    <cofactor evidence="1">
        <name>pyridoxal 5'-phosphate</name>
        <dbReference type="ChEBI" id="CHEBI:597326"/>
    </cofactor>
</comment>
<dbReference type="PANTHER" id="PTHR48078">
    <property type="entry name" value="THREONINE DEHYDRATASE, MITOCHONDRIAL-RELATED"/>
    <property type="match status" value="1"/>
</dbReference>
<dbReference type="GO" id="GO:0003941">
    <property type="term" value="F:L-serine ammonia-lyase activity"/>
    <property type="evidence" value="ECO:0007669"/>
    <property type="project" value="TreeGrafter"/>
</dbReference>
<dbReference type="SUPFAM" id="SSF53686">
    <property type="entry name" value="Tryptophan synthase beta subunit-like PLP-dependent enzymes"/>
    <property type="match status" value="1"/>
</dbReference>
<sequence>MINGVGTEFLEIIEKLPDVDALIVPIGAGSEAAAAISVLKSLNPSIKIYAVQAENSPAAYLSWKARVITTADNTTFAGGFATGVGYEFPFEIYKDNLEDFILLTEEEIYQGIALAGYYTQNLVEGAGGSTIAAAIKLKKKLKGEKVVLQFSGCNATPSEIEKAYSLSSFKTGCV</sequence>
<evidence type="ECO:0000259" key="4">
    <source>
        <dbReference type="Pfam" id="PF00291"/>
    </source>
</evidence>
<evidence type="ECO:0000256" key="3">
    <source>
        <dbReference type="ARBA" id="ARBA00023239"/>
    </source>
</evidence>
<evidence type="ECO:0000313" key="5">
    <source>
        <dbReference type="EMBL" id="VAX38264.1"/>
    </source>
</evidence>
<protein>
    <submittedName>
        <fullName evidence="5">Threonine dehydratase</fullName>
        <ecNumber evidence="5">4.3.1.19</ecNumber>
    </submittedName>
</protein>
<dbReference type="InterPro" id="IPR036052">
    <property type="entry name" value="TrpB-like_PALP_sf"/>
</dbReference>
<dbReference type="Gene3D" id="3.40.50.1100">
    <property type="match status" value="1"/>
</dbReference>
<dbReference type="GO" id="GO:0006567">
    <property type="term" value="P:L-threonine catabolic process"/>
    <property type="evidence" value="ECO:0007669"/>
    <property type="project" value="TreeGrafter"/>
</dbReference>
<dbReference type="InterPro" id="IPR050147">
    <property type="entry name" value="Ser/Thr_Dehydratase"/>
</dbReference>
<evidence type="ECO:0000256" key="1">
    <source>
        <dbReference type="ARBA" id="ARBA00001933"/>
    </source>
</evidence>
<evidence type="ECO:0000256" key="2">
    <source>
        <dbReference type="ARBA" id="ARBA00022898"/>
    </source>
</evidence>
<reference evidence="5" key="1">
    <citation type="submission" date="2018-06" db="EMBL/GenBank/DDBJ databases">
        <authorList>
            <person name="Zhirakovskaya E."/>
        </authorList>
    </citation>
    <scope>NUCLEOTIDE SEQUENCE</scope>
</reference>
<dbReference type="InterPro" id="IPR001926">
    <property type="entry name" value="TrpB-like_PALP"/>
</dbReference>
<gene>
    <name evidence="5" type="ORF">MNBD_UNCLBAC01-2039</name>
</gene>
<dbReference type="GO" id="GO:0004794">
    <property type="term" value="F:threonine deaminase activity"/>
    <property type="evidence" value="ECO:0007669"/>
    <property type="project" value="UniProtKB-EC"/>
</dbReference>
<name>A0A3B1DQ59_9ZZZZ</name>
<dbReference type="Pfam" id="PF00291">
    <property type="entry name" value="PALP"/>
    <property type="match status" value="1"/>
</dbReference>
<dbReference type="PANTHER" id="PTHR48078:SF6">
    <property type="entry name" value="L-THREONINE DEHYDRATASE CATABOLIC TDCB"/>
    <property type="match status" value="1"/>
</dbReference>
<accession>A0A3B1DQ59</accession>
<keyword evidence="3 5" id="KW-0456">Lyase</keyword>
<dbReference type="EC" id="4.3.1.19" evidence="5"/>
<dbReference type="GO" id="GO:0009097">
    <property type="term" value="P:isoleucine biosynthetic process"/>
    <property type="evidence" value="ECO:0007669"/>
    <property type="project" value="TreeGrafter"/>
</dbReference>
<dbReference type="EMBL" id="UOGJ01000153">
    <property type="protein sequence ID" value="VAX38264.1"/>
    <property type="molecule type" value="Genomic_DNA"/>
</dbReference>